<dbReference type="AlphaFoldDB" id="A0A383ETS3"/>
<feature type="non-terminal residue" evidence="1">
    <location>
        <position position="1"/>
    </location>
</feature>
<dbReference type="EMBL" id="UINC01228837">
    <property type="protein sequence ID" value="SVE60322.1"/>
    <property type="molecule type" value="Genomic_DNA"/>
</dbReference>
<accession>A0A383ETS3</accession>
<organism evidence="1">
    <name type="scientific">marine metagenome</name>
    <dbReference type="NCBI Taxonomy" id="408172"/>
    <lineage>
        <taxon>unclassified sequences</taxon>
        <taxon>metagenomes</taxon>
        <taxon>ecological metagenomes</taxon>
    </lineage>
</organism>
<evidence type="ECO:0000313" key="1">
    <source>
        <dbReference type="EMBL" id="SVE60322.1"/>
    </source>
</evidence>
<proteinExistence type="predicted"/>
<name>A0A383ETS3_9ZZZZ</name>
<sequence>PSRGLSLGWEGTGHIGGVLLPAHGRGTDGDTEAAAVEV</sequence>
<feature type="non-terminal residue" evidence="1">
    <location>
        <position position="38"/>
    </location>
</feature>
<gene>
    <name evidence="1" type="ORF">METZ01_LOCUS513176</name>
</gene>
<reference evidence="1" key="1">
    <citation type="submission" date="2018-05" db="EMBL/GenBank/DDBJ databases">
        <authorList>
            <person name="Lanie J.A."/>
            <person name="Ng W.-L."/>
            <person name="Kazmierczak K.M."/>
            <person name="Andrzejewski T.M."/>
            <person name="Davidsen T.M."/>
            <person name="Wayne K.J."/>
            <person name="Tettelin H."/>
            <person name="Glass J.I."/>
            <person name="Rusch D."/>
            <person name="Podicherti R."/>
            <person name="Tsui H.-C.T."/>
            <person name="Winkler M.E."/>
        </authorList>
    </citation>
    <scope>NUCLEOTIDE SEQUENCE</scope>
</reference>
<protein>
    <submittedName>
        <fullName evidence="1">Uncharacterized protein</fullName>
    </submittedName>
</protein>